<dbReference type="Proteomes" id="UP001201449">
    <property type="component" value="Unassembled WGS sequence"/>
</dbReference>
<dbReference type="RefSeq" id="WP_234861869.1">
    <property type="nucleotide sequence ID" value="NZ_JAKEVZ010000009.1"/>
</dbReference>
<proteinExistence type="predicted"/>
<reference evidence="1 2" key="1">
    <citation type="submission" date="2022-01" db="EMBL/GenBank/DDBJ databases">
        <title>Mariniradius saccharolyticus sp. nov., isolated from sediment of a river.</title>
        <authorList>
            <person name="Liu H."/>
        </authorList>
    </citation>
    <scope>NUCLEOTIDE SEQUENCE [LARGE SCALE GENOMIC DNA]</scope>
    <source>
        <strain evidence="1 2">RY-2</strain>
    </source>
</reference>
<keyword evidence="2" id="KW-1185">Reference proteome</keyword>
<gene>
    <name evidence="1" type="ORF">L0U89_12715</name>
</gene>
<accession>A0ABS9BV35</accession>
<evidence type="ECO:0000313" key="2">
    <source>
        <dbReference type="Proteomes" id="UP001201449"/>
    </source>
</evidence>
<evidence type="ECO:0000313" key="1">
    <source>
        <dbReference type="EMBL" id="MCF1751929.1"/>
    </source>
</evidence>
<dbReference type="InterPro" id="IPR050708">
    <property type="entry name" value="T6SS_VgrG/RHS"/>
</dbReference>
<organism evidence="1 2">
    <name type="scientific">Mariniradius sediminis</name>
    <dbReference type="NCBI Taxonomy" id="2909237"/>
    <lineage>
        <taxon>Bacteria</taxon>
        <taxon>Pseudomonadati</taxon>
        <taxon>Bacteroidota</taxon>
        <taxon>Cytophagia</taxon>
        <taxon>Cytophagales</taxon>
        <taxon>Cyclobacteriaceae</taxon>
        <taxon>Mariniradius</taxon>
    </lineage>
</organism>
<dbReference type="Gene3D" id="2.180.10.10">
    <property type="entry name" value="RHS repeat-associated core"/>
    <property type="match status" value="1"/>
</dbReference>
<dbReference type="EMBL" id="JAKEVZ010000009">
    <property type="protein sequence ID" value="MCF1751929.1"/>
    <property type="molecule type" value="Genomic_DNA"/>
</dbReference>
<dbReference type="PANTHER" id="PTHR32305">
    <property type="match status" value="1"/>
</dbReference>
<sequence>MAGFQLQIGFIEGWNCKFHPVHHRTSILHSGGGGINQFLLFKALHLLITGLQQKPAPEAYLGYALYDADSNMYDQGRIVLSKKARNRHEELKTRIFVPKDGYIEAYVVNESEEDVWFDQFRILSTGAVIVQETHYDPWGVELQGLGYQQGGLKVNKYLYNGKEFNDHLGLNLFDYGQRMYDPSIGRFNRVDRFSEKYAALTPFQYGANNPIKYIDVNGDSTYLVVYGSGHLNPKMQGQSNDVGNGFKKNAEARAEGLRKNLQDGDEVVVVYAATEDEYINALNTEYSSGVIKQLDVYSHGTNNSINLGGPESGAPTETGPGDADYRLVSAFASQQNPDGNNEVARIDANNFSTNATVNLWGCNLGGANTAAITSGANHAQYMANHLGGSSTVNAFNGGGGAEFKQSGGAIKYDGTMIRSADRGSQRVIQTTYKPR</sequence>
<dbReference type="NCBIfam" id="TIGR03696">
    <property type="entry name" value="Rhs_assc_core"/>
    <property type="match status" value="1"/>
</dbReference>
<comment type="caution">
    <text evidence="1">The sequence shown here is derived from an EMBL/GenBank/DDBJ whole genome shotgun (WGS) entry which is preliminary data.</text>
</comment>
<dbReference type="InterPro" id="IPR022385">
    <property type="entry name" value="Rhs_assc_core"/>
</dbReference>
<protein>
    <submittedName>
        <fullName evidence="1">RHS repeat-associated core domain-containing protein</fullName>
    </submittedName>
</protein>
<dbReference type="PANTHER" id="PTHR32305:SF15">
    <property type="entry name" value="PROTEIN RHSA-RELATED"/>
    <property type="match status" value="1"/>
</dbReference>
<name>A0ABS9BV35_9BACT</name>